<accession>A0A0W0UFP4</accession>
<name>A0A0W0UFP4_9GAMM</name>
<sequence>MIKRVCLAAVLSCCVVFSVFAGCPSALPTNDVKFCSSFKSVATCYCTSSGLPSSMCQDMSALYSRMISVFGSLQKACEYQRYTSPQDCMDNWNCYLYGGVDSRGRLCSSTKKACQ</sequence>
<dbReference type="EMBL" id="LYOZ01000039">
    <property type="protein sequence ID" value="OCH97399.1"/>
    <property type="molecule type" value="Genomic_DNA"/>
</dbReference>
<organism evidence="2 4">
    <name type="scientific">Legionella jamestowniensis</name>
    <dbReference type="NCBI Taxonomy" id="455"/>
    <lineage>
        <taxon>Bacteria</taxon>
        <taxon>Pseudomonadati</taxon>
        <taxon>Pseudomonadota</taxon>
        <taxon>Gammaproteobacteria</taxon>
        <taxon>Legionellales</taxon>
        <taxon>Legionellaceae</taxon>
        <taxon>Legionella</taxon>
    </lineage>
</organism>
<keyword evidence="5" id="KW-1185">Reference proteome</keyword>
<keyword evidence="1" id="KW-0732">Signal</keyword>
<feature type="chain" id="PRO_5006914061" description="Lipoprotein" evidence="1">
    <location>
        <begin position="22"/>
        <end position="115"/>
    </location>
</feature>
<dbReference type="STRING" id="455.Ljam_0929"/>
<dbReference type="PROSITE" id="PS51257">
    <property type="entry name" value="PROKAR_LIPOPROTEIN"/>
    <property type="match status" value="1"/>
</dbReference>
<evidence type="ECO:0000313" key="4">
    <source>
        <dbReference type="Proteomes" id="UP000054715"/>
    </source>
</evidence>
<evidence type="ECO:0008006" key="6">
    <source>
        <dbReference type="Google" id="ProtNLM"/>
    </source>
</evidence>
<dbReference type="RefSeq" id="WP_058448972.1">
    <property type="nucleotide sequence ID" value="NZ_CAAAJF010000009.1"/>
</dbReference>
<dbReference type="AlphaFoldDB" id="A0A0W0UFP4"/>
<reference evidence="3 5" key="2">
    <citation type="submission" date="2016-05" db="EMBL/GenBank/DDBJ databases">
        <authorList>
            <person name="Prochazka B."/>
            <person name="Indra A."/>
            <person name="Hasenberger P."/>
            <person name="Blaschitz M."/>
            <person name="Wagner L."/>
            <person name="Wewalka G."/>
            <person name="Sorschag S."/>
            <person name="Schmid D."/>
            <person name="Ruppitsch W."/>
        </authorList>
    </citation>
    <scope>NUCLEOTIDE SEQUENCE [LARGE SCALE GENOMIC DNA]</scope>
    <source>
        <strain evidence="3 5">974010_12</strain>
    </source>
</reference>
<protein>
    <recommendedName>
        <fullName evidence="6">Lipoprotein</fullName>
    </recommendedName>
</protein>
<dbReference type="Proteomes" id="UP000054715">
    <property type="component" value="Unassembled WGS sequence"/>
</dbReference>
<evidence type="ECO:0000313" key="3">
    <source>
        <dbReference type="EMBL" id="OCH97399.1"/>
    </source>
</evidence>
<dbReference type="PATRIC" id="fig|455.5.peg.988"/>
<dbReference type="EMBL" id="LNYG01000013">
    <property type="protein sequence ID" value="KTD06734.1"/>
    <property type="molecule type" value="Genomic_DNA"/>
</dbReference>
<gene>
    <name evidence="3" type="ORF">A8135_14635</name>
    <name evidence="2" type="ORF">Ljam_0929</name>
</gene>
<dbReference type="OrthoDB" id="5639182at2"/>
<evidence type="ECO:0000313" key="2">
    <source>
        <dbReference type="EMBL" id="KTD06734.1"/>
    </source>
</evidence>
<reference evidence="2 4" key="1">
    <citation type="submission" date="2015-11" db="EMBL/GenBank/DDBJ databases">
        <title>Genomic analysis of 38 Legionella species identifies large and diverse effector repertoires.</title>
        <authorList>
            <person name="Burstein D."/>
            <person name="Amaro F."/>
            <person name="Zusman T."/>
            <person name="Lifshitz Z."/>
            <person name="Cohen O."/>
            <person name="Gilbert J.A."/>
            <person name="Pupko T."/>
            <person name="Shuman H.A."/>
            <person name="Segal G."/>
        </authorList>
    </citation>
    <scope>NUCLEOTIDE SEQUENCE [LARGE SCALE GENOMIC DNA]</scope>
    <source>
        <strain evidence="2 4">JA-26-G1-E2</strain>
    </source>
</reference>
<evidence type="ECO:0000313" key="5">
    <source>
        <dbReference type="Proteomes" id="UP000093336"/>
    </source>
</evidence>
<comment type="caution">
    <text evidence="2">The sequence shown here is derived from an EMBL/GenBank/DDBJ whole genome shotgun (WGS) entry which is preliminary data.</text>
</comment>
<evidence type="ECO:0000256" key="1">
    <source>
        <dbReference type="SAM" id="SignalP"/>
    </source>
</evidence>
<proteinExistence type="predicted"/>
<feature type="signal peptide" evidence="1">
    <location>
        <begin position="1"/>
        <end position="21"/>
    </location>
</feature>
<dbReference type="Proteomes" id="UP000093336">
    <property type="component" value="Unassembled WGS sequence"/>
</dbReference>